<evidence type="ECO:0000259" key="7">
    <source>
        <dbReference type="Pfam" id="PF04321"/>
    </source>
</evidence>
<comment type="pathway">
    <text evidence="1 6">Carbohydrate biosynthesis; dTDP-L-rhamnose biosynthesis.</text>
</comment>
<sequence>MKILLFGKTGQLGNACLAALGNHQLVALDRAAADFSQPEQVAQAVMRERPDIVVNACAYTAVDRAESEQALAFAVNRDSVAAMAGACAELDIPCIHVSTDYVFRGDGSEPYREPDPTDPQGVYGRSKLEGEQQLQAANPRHVILRTSWVFSAHGNNFVKTMLRLGRERDQLGVVGDQLGNPTFAGDIAGVIAHLVQDYSDRGELPWGIYHCSSNGTCSWFEFAQEIFQRAEARGMLEAAPAVNRITTADFPTPAKRPAYSVLDLSRLEAYLGRPMPDWREGLDSVLETLAQEATAAN</sequence>
<evidence type="ECO:0000256" key="1">
    <source>
        <dbReference type="ARBA" id="ARBA00004781"/>
    </source>
</evidence>
<evidence type="ECO:0000256" key="3">
    <source>
        <dbReference type="ARBA" id="ARBA00012929"/>
    </source>
</evidence>
<comment type="catalytic activity">
    <reaction evidence="5 6">
        <text>dTDP-beta-L-rhamnose + NADP(+) = dTDP-4-dehydro-beta-L-rhamnose + NADPH + H(+)</text>
        <dbReference type="Rhea" id="RHEA:21796"/>
        <dbReference type="ChEBI" id="CHEBI:15378"/>
        <dbReference type="ChEBI" id="CHEBI:57510"/>
        <dbReference type="ChEBI" id="CHEBI:57783"/>
        <dbReference type="ChEBI" id="CHEBI:58349"/>
        <dbReference type="ChEBI" id="CHEBI:62830"/>
        <dbReference type="EC" id="1.1.1.133"/>
    </reaction>
</comment>
<keyword evidence="6" id="KW-0560">Oxidoreductase</keyword>
<comment type="similarity">
    <text evidence="2 6">Belongs to the dTDP-4-dehydrorhamnose reductase family.</text>
</comment>
<keyword evidence="9" id="KW-1185">Reference proteome</keyword>
<feature type="domain" description="RmlD-like substrate binding" evidence="7">
    <location>
        <begin position="1"/>
        <end position="289"/>
    </location>
</feature>
<dbReference type="InterPro" id="IPR036291">
    <property type="entry name" value="NAD(P)-bd_dom_sf"/>
</dbReference>
<evidence type="ECO:0000256" key="4">
    <source>
        <dbReference type="ARBA" id="ARBA00017099"/>
    </source>
</evidence>
<evidence type="ECO:0000313" key="8">
    <source>
        <dbReference type="EMBL" id="GMG85872.1"/>
    </source>
</evidence>
<reference evidence="8 9" key="1">
    <citation type="submission" date="2023-04" db="EMBL/GenBank/DDBJ databases">
        <title>Marinobulbifer ophiurae gen. nov., sp. Nov., isolate from tissue of brittle star Ophioplocus japonicus.</title>
        <authorList>
            <person name="Kawano K."/>
            <person name="Sawayama S."/>
            <person name="Nakagawa S."/>
        </authorList>
    </citation>
    <scope>NUCLEOTIDE SEQUENCE [LARGE SCALE GENOMIC DNA]</scope>
    <source>
        <strain evidence="8 9">NKW57</strain>
    </source>
</reference>
<comment type="cofactor">
    <cofactor evidence="6">
        <name>Mg(2+)</name>
        <dbReference type="ChEBI" id="CHEBI:18420"/>
    </cofactor>
    <text evidence="6">Binds 1 Mg(2+) ion per monomer.</text>
</comment>
<dbReference type="Pfam" id="PF04321">
    <property type="entry name" value="RmlD_sub_bind"/>
    <property type="match status" value="1"/>
</dbReference>
<evidence type="ECO:0000313" key="9">
    <source>
        <dbReference type="Proteomes" id="UP001224392"/>
    </source>
</evidence>
<dbReference type="Proteomes" id="UP001224392">
    <property type="component" value="Unassembled WGS sequence"/>
</dbReference>
<evidence type="ECO:0000256" key="2">
    <source>
        <dbReference type="ARBA" id="ARBA00010944"/>
    </source>
</evidence>
<dbReference type="RefSeq" id="WP_285762398.1">
    <property type="nucleotide sequence ID" value="NZ_BSYJ01000001.1"/>
</dbReference>
<evidence type="ECO:0000256" key="5">
    <source>
        <dbReference type="ARBA" id="ARBA00048200"/>
    </source>
</evidence>
<gene>
    <name evidence="8" type="primary">rfbD</name>
    <name evidence="8" type="ORF">MNKW57_01930</name>
</gene>
<organism evidence="8 9">
    <name type="scientific">Biformimicrobium ophioploci</name>
    <dbReference type="NCBI Taxonomy" id="3036711"/>
    <lineage>
        <taxon>Bacteria</taxon>
        <taxon>Pseudomonadati</taxon>
        <taxon>Pseudomonadota</taxon>
        <taxon>Gammaproteobacteria</taxon>
        <taxon>Cellvibrionales</taxon>
        <taxon>Microbulbiferaceae</taxon>
        <taxon>Biformimicrobium</taxon>
    </lineage>
</organism>
<proteinExistence type="inferred from homology"/>
<name>A0ABQ6LV13_9GAMM</name>
<accession>A0ABQ6LV13</accession>
<dbReference type="PANTHER" id="PTHR10491">
    <property type="entry name" value="DTDP-4-DEHYDRORHAMNOSE REDUCTASE"/>
    <property type="match status" value="1"/>
</dbReference>
<dbReference type="Gene3D" id="3.90.25.10">
    <property type="entry name" value="UDP-galactose 4-epimerase, domain 1"/>
    <property type="match status" value="1"/>
</dbReference>
<keyword evidence="6" id="KW-0521">NADP</keyword>
<dbReference type="EMBL" id="BSYJ01000001">
    <property type="protein sequence ID" value="GMG85872.1"/>
    <property type="molecule type" value="Genomic_DNA"/>
</dbReference>
<dbReference type="EC" id="1.1.1.133" evidence="3 6"/>
<comment type="function">
    <text evidence="6">Catalyzes the reduction of dTDP-6-deoxy-L-lyxo-4-hexulose to yield dTDP-L-rhamnose.</text>
</comment>
<dbReference type="PANTHER" id="PTHR10491:SF4">
    <property type="entry name" value="METHIONINE ADENOSYLTRANSFERASE 2 SUBUNIT BETA"/>
    <property type="match status" value="1"/>
</dbReference>
<dbReference type="Gene3D" id="3.40.50.720">
    <property type="entry name" value="NAD(P)-binding Rossmann-like Domain"/>
    <property type="match status" value="1"/>
</dbReference>
<dbReference type="CDD" id="cd05254">
    <property type="entry name" value="dTDP_HR_like_SDR_e"/>
    <property type="match status" value="1"/>
</dbReference>
<dbReference type="NCBIfam" id="TIGR01214">
    <property type="entry name" value="rmlD"/>
    <property type="match status" value="1"/>
</dbReference>
<dbReference type="InterPro" id="IPR029903">
    <property type="entry name" value="RmlD-like-bd"/>
</dbReference>
<comment type="caution">
    <text evidence="8">The sequence shown here is derived from an EMBL/GenBank/DDBJ whole genome shotgun (WGS) entry which is preliminary data.</text>
</comment>
<dbReference type="InterPro" id="IPR005913">
    <property type="entry name" value="dTDP_dehydrorham_reduct"/>
</dbReference>
<evidence type="ECO:0000256" key="6">
    <source>
        <dbReference type="RuleBase" id="RU364082"/>
    </source>
</evidence>
<protein>
    <recommendedName>
        <fullName evidence="4 6">dTDP-4-dehydrorhamnose reductase</fullName>
        <ecNumber evidence="3 6">1.1.1.133</ecNumber>
    </recommendedName>
</protein>
<dbReference type="SUPFAM" id="SSF51735">
    <property type="entry name" value="NAD(P)-binding Rossmann-fold domains"/>
    <property type="match status" value="1"/>
</dbReference>